<comment type="caution">
    <text evidence="1">The sequence shown here is derived from an EMBL/GenBank/DDBJ whole genome shotgun (WGS) entry which is preliminary data.</text>
</comment>
<accession>A0A0U1QQ89</accession>
<dbReference type="AlphaFoldDB" id="A0A0U1QQ89"/>
<dbReference type="Proteomes" id="UP000035553">
    <property type="component" value="Unassembled WGS sequence"/>
</dbReference>
<name>A0A0U1QQ89_9BACL</name>
<sequence length="78" mass="8833">MFMIFGRPEAAIAKKLSIPFAGSQMAKDRVQPLLKTMGGHGLFACRSIDRHQWMEADGAVTDLRANCKKAWRRYHGKK</sequence>
<evidence type="ECO:0000313" key="1">
    <source>
        <dbReference type="EMBL" id="KLI02971.1"/>
    </source>
</evidence>
<reference evidence="1 2" key="1">
    <citation type="journal article" date="2011" name="J. Bacteriol.">
        <title>Draft genome sequence of Sporolactobacillus inulinus strain CASD, an efficient D-lactic acid-producing bacterium with high-concentration lactate tolerance capability.</title>
        <authorList>
            <person name="Yu B."/>
            <person name="Su F."/>
            <person name="Wang L."/>
            <person name="Xu K."/>
            <person name="Zhao B."/>
            <person name="Xu P."/>
        </authorList>
    </citation>
    <scope>NUCLEOTIDE SEQUENCE [LARGE SCALE GENOMIC DNA]</scope>
    <source>
        <strain evidence="1 2">CASD</strain>
    </source>
</reference>
<keyword evidence="2" id="KW-1185">Reference proteome</keyword>
<evidence type="ECO:0000313" key="2">
    <source>
        <dbReference type="Proteomes" id="UP000035553"/>
    </source>
</evidence>
<gene>
    <name evidence="1" type="ORF">SINU_05480</name>
</gene>
<dbReference type="EMBL" id="AFVQ02000066">
    <property type="protein sequence ID" value="KLI02971.1"/>
    <property type="molecule type" value="Genomic_DNA"/>
</dbReference>
<organism evidence="1 2">
    <name type="scientific">Sporolactobacillus inulinus CASD</name>
    <dbReference type="NCBI Taxonomy" id="1069536"/>
    <lineage>
        <taxon>Bacteria</taxon>
        <taxon>Bacillati</taxon>
        <taxon>Bacillota</taxon>
        <taxon>Bacilli</taxon>
        <taxon>Bacillales</taxon>
        <taxon>Sporolactobacillaceae</taxon>
        <taxon>Sporolactobacillus</taxon>
    </lineage>
</organism>
<proteinExistence type="predicted"/>
<protein>
    <submittedName>
        <fullName evidence="1">Uncharacterized protein</fullName>
    </submittedName>
</protein>